<evidence type="ECO:0000313" key="3">
    <source>
        <dbReference type="Proteomes" id="UP000199206"/>
    </source>
</evidence>
<dbReference type="Proteomes" id="UP000199206">
    <property type="component" value="Unassembled WGS sequence"/>
</dbReference>
<evidence type="ECO:0000256" key="1">
    <source>
        <dbReference type="SAM" id="Phobius"/>
    </source>
</evidence>
<keyword evidence="3" id="KW-1185">Reference proteome</keyword>
<reference evidence="3" key="1">
    <citation type="submission" date="2016-10" db="EMBL/GenBank/DDBJ databases">
        <authorList>
            <person name="Varghese N."/>
            <person name="Submissions S."/>
        </authorList>
    </citation>
    <scope>NUCLEOTIDE SEQUENCE [LARGE SCALE GENOMIC DNA]</scope>
    <source>
        <strain evidence="3">S6-262</strain>
    </source>
</reference>
<keyword evidence="1" id="KW-1133">Transmembrane helix</keyword>
<protein>
    <submittedName>
        <fullName evidence="2">Uncharacterized protein</fullName>
    </submittedName>
</protein>
<dbReference type="EMBL" id="FOCF01000005">
    <property type="protein sequence ID" value="SEN24813.1"/>
    <property type="molecule type" value="Genomic_DNA"/>
</dbReference>
<keyword evidence="1" id="KW-0472">Membrane</keyword>
<feature type="transmembrane region" description="Helical" evidence="1">
    <location>
        <begin position="26"/>
        <end position="47"/>
    </location>
</feature>
<evidence type="ECO:0000313" key="2">
    <source>
        <dbReference type="EMBL" id="SEN24813.1"/>
    </source>
</evidence>
<name>A0A1H8EZA6_9SPHN</name>
<organism evidence="2 3">
    <name type="scientific">Sphingomonas gellani</name>
    <dbReference type="NCBI Taxonomy" id="1166340"/>
    <lineage>
        <taxon>Bacteria</taxon>
        <taxon>Pseudomonadati</taxon>
        <taxon>Pseudomonadota</taxon>
        <taxon>Alphaproteobacteria</taxon>
        <taxon>Sphingomonadales</taxon>
        <taxon>Sphingomonadaceae</taxon>
        <taxon>Sphingomonas</taxon>
    </lineage>
</organism>
<dbReference type="AlphaFoldDB" id="A0A1H8EZA6"/>
<sequence length="49" mass="5429">MAGLAMIMFIALFAFGNQFVGWDDPAGHVQLALFTTFLFGIICGYRVRT</sequence>
<dbReference type="RefSeq" id="WP_170841947.1">
    <property type="nucleotide sequence ID" value="NZ_FOCF01000005.1"/>
</dbReference>
<gene>
    <name evidence="2" type="ORF">SAMN05192583_2362</name>
</gene>
<accession>A0A1H8EZA6</accession>
<proteinExistence type="predicted"/>
<dbReference type="STRING" id="1166340.SAMN05192583_2362"/>
<keyword evidence="1" id="KW-0812">Transmembrane</keyword>